<evidence type="ECO:0000256" key="5">
    <source>
        <dbReference type="SAM" id="MobiDB-lite"/>
    </source>
</evidence>
<dbReference type="Proteomes" id="UP000563151">
    <property type="component" value="Unassembled WGS sequence"/>
</dbReference>
<dbReference type="InterPro" id="IPR041395">
    <property type="entry name" value="McpB_HAMP_3rd"/>
</dbReference>
<keyword evidence="6" id="KW-0812">Transmembrane</keyword>
<dbReference type="CDD" id="cd06225">
    <property type="entry name" value="HAMP"/>
    <property type="match status" value="1"/>
</dbReference>
<accession>A0A923J1A3</accession>
<evidence type="ECO:0000256" key="3">
    <source>
        <dbReference type="PROSITE-ProRule" id="PRU00284"/>
    </source>
</evidence>
<dbReference type="Pfam" id="PF12729">
    <property type="entry name" value="4HB_MCP_1"/>
    <property type="match status" value="1"/>
</dbReference>
<dbReference type="Gene3D" id="1.20.120.1530">
    <property type="match status" value="2"/>
</dbReference>
<reference evidence="9 10" key="1">
    <citation type="submission" date="2020-04" db="EMBL/GenBank/DDBJ databases">
        <title>Genomic insights into acetone-butanol-ethanol (ABE) fermentation by sequencing solventogenic clostridia strains.</title>
        <authorList>
            <person name="Brown S."/>
        </authorList>
    </citation>
    <scope>NUCLEOTIDE SEQUENCE [LARGE SCALE GENOMIC DNA]</scope>
    <source>
        <strain evidence="9 10">DJ011</strain>
    </source>
</reference>
<dbReference type="Pfam" id="PF18575">
    <property type="entry name" value="HAMP_N3"/>
    <property type="match status" value="1"/>
</dbReference>
<dbReference type="RefSeq" id="WP_051593466.1">
    <property type="nucleotide sequence ID" value="NZ_JAAZWO010000020.1"/>
</dbReference>
<dbReference type="CDD" id="cd17528">
    <property type="entry name" value="HAMP_III"/>
    <property type="match status" value="1"/>
</dbReference>
<dbReference type="CDD" id="cd17527">
    <property type="entry name" value="HAMP_II"/>
    <property type="match status" value="1"/>
</dbReference>
<gene>
    <name evidence="9" type="ORF">HGG79_14380</name>
</gene>
<dbReference type="SUPFAM" id="SSF58104">
    <property type="entry name" value="Methyl-accepting chemotaxis protein (MCP) signaling domain"/>
    <property type="match status" value="1"/>
</dbReference>
<feature type="transmembrane region" description="Helical" evidence="6">
    <location>
        <begin position="188"/>
        <end position="210"/>
    </location>
</feature>
<evidence type="ECO:0000259" key="8">
    <source>
        <dbReference type="PROSITE" id="PS50885"/>
    </source>
</evidence>
<dbReference type="PANTHER" id="PTHR43531">
    <property type="entry name" value="PROTEIN ICFG"/>
    <property type="match status" value="1"/>
</dbReference>
<dbReference type="SUPFAM" id="SSF158472">
    <property type="entry name" value="HAMP domain-like"/>
    <property type="match status" value="1"/>
</dbReference>
<evidence type="ECO:0000256" key="1">
    <source>
        <dbReference type="ARBA" id="ARBA00022500"/>
    </source>
</evidence>
<dbReference type="Pfam" id="PF00015">
    <property type="entry name" value="MCPsignal"/>
    <property type="match status" value="1"/>
</dbReference>
<dbReference type="AlphaFoldDB" id="A0A923J1A3"/>
<dbReference type="Gene3D" id="1.10.287.950">
    <property type="entry name" value="Methyl-accepting chemotaxis protein"/>
    <property type="match status" value="1"/>
</dbReference>
<feature type="domain" description="Methyl-accepting transducer" evidence="7">
    <location>
        <begin position="534"/>
        <end position="763"/>
    </location>
</feature>
<dbReference type="GO" id="GO:0004888">
    <property type="term" value="F:transmembrane signaling receptor activity"/>
    <property type="evidence" value="ECO:0007669"/>
    <property type="project" value="TreeGrafter"/>
</dbReference>
<dbReference type="GO" id="GO:0005886">
    <property type="term" value="C:plasma membrane"/>
    <property type="evidence" value="ECO:0007669"/>
    <property type="project" value="TreeGrafter"/>
</dbReference>
<feature type="coiled-coil region" evidence="4">
    <location>
        <begin position="374"/>
        <end position="401"/>
    </location>
</feature>
<dbReference type="GO" id="GO:0006935">
    <property type="term" value="P:chemotaxis"/>
    <property type="evidence" value="ECO:0007669"/>
    <property type="project" value="UniProtKB-KW"/>
</dbReference>
<keyword evidence="6" id="KW-0472">Membrane</keyword>
<organism evidence="9 10">
    <name type="scientific">Clostridium tetanomorphum</name>
    <dbReference type="NCBI Taxonomy" id="1553"/>
    <lineage>
        <taxon>Bacteria</taxon>
        <taxon>Bacillati</taxon>
        <taxon>Bacillota</taxon>
        <taxon>Clostridia</taxon>
        <taxon>Eubacteriales</taxon>
        <taxon>Clostridiaceae</taxon>
        <taxon>Clostridium</taxon>
    </lineage>
</organism>
<dbReference type="PROSITE" id="PS50111">
    <property type="entry name" value="CHEMOTAXIS_TRANSDUC_2"/>
    <property type="match status" value="1"/>
</dbReference>
<dbReference type="FunFam" id="1.10.287.950:FF:000001">
    <property type="entry name" value="Methyl-accepting chemotaxis sensory transducer"/>
    <property type="match status" value="1"/>
</dbReference>
<keyword evidence="1" id="KW-0145">Chemotaxis</keyword>
<dbReference type="SMART" id="SM00304">
    <property type="entry name" value="HAMP"/>
    <property type="match status" value="3"/>
</dbReference>
<dbReference type="Pfam" id="PF18947">
    <property type="entry name" value="HAMP_2"/>
    <property type="match status" value="2"/>
</dbReference>
<evidence type="ECO:0000256" key="2">
    <source>
        <dbReference type="ARBA" id="ARBA00029447"/>
    </source>
</evidence>
<feature type="region of interest" description="Disordered" evidence="5">
    <location>
        <begin position="574"/>
        <end position="597"/>
    </location>
</feature>
<protein>
    <submittedName>
        <fullName evidence="9">HAMP domain-containing protein</fullName>
    </submittedName>
</protein>
<dbReference type="InterPro" id="IPR024478">
    <property type="entry name" value="HlyB_4HB_MCP"/>
</dbReference>
<dbReference type="PANTHER" id="PTHR43531:SF11">
    <property type="entry name" value="METHYL-ACCEPTING CHEMOTAXIS PROTEIN 3"/>
    <property type="match status" value="1"/>
</dbReference>
<name>A0A923J1A3_CLOTT</name>
<dbReference type="Pfam" id="PF00672">
    <property type="entry name" value="HAMP"/>
    <property type="match status" value="1"/>
</dbReference>
<dbReference type="CDD" id="cd11386">
    <property type="entry name" value="MCP_signal"/>
    <property type="match status" value="1"/>
</dbReference>
<keyword evidence="4" id="KW-0175">Coiled coil</keyword>
<sequence length="835" mass="92008">MKWFHNLRISVKLIITFVLVAILSGVVGYIGIKNIRNIDHKYSNQFINYGASQGDIGKLGILFHDTRNTVRDIMLDKNSNREKYLNEIKENDKKIDSFLVKIEEKMQTDEGKARLNELKDNLYKYKQVREKVISMAVLNKEKEALVIFRGEGTKLAEDISNIIDNLLESKTNEGNKESLENSKSTETAISTMIIIIIGTIALAIILGLYISRIISNPIKKLVQAAKKIAIGEVDINVEGKTNDEIGELMNSFDEMIKNIKEQAEAAEKIAIGDLNIELAVRSEKDILLKSMKLVVENLRNLIIEMDNMSKCHDEGNIDAFVSEENFQGSYRTMAKGINDMVKDYIKLNKKSMACISQFVKGNFNAELEKFPGKKAFINDNIEALRKNIKEVNLEINKLIIASNEGKLNERANAEAFQGDWAILIKGLNGLVDSIIAPIQETSLVLYEMSKGNLQVSVKGDYKGDNAKIKNAMNETINILSAYISEISSVLTSMAKGNLNVSINKDYRGDFNHIKISLNNIIKSFNDVLRDINSAAEEVSSGSSQVSDTAQALSQGATEQASAIQELTASIEEISSQTKQNASNANDANELAESAKENAIKGDSQMKEMVQAMEEISQSSKNISKIIKVIDEIAFQTNILALNAAVEAARAGQHGKGFAVVAEEVRNLAARSANAAKETTTMIEGSIKKTEGGTKIATETAEALNSIVDGVAKVANIINEIAVASTEQAAGIEQINQGIEQVSQVVQTNSSTAEESAAASEELSGQAEVLKDMVAKFKLKEINNSYDRLEDLNPEVLRILDNMKERRRENNSSMKDVELEAAATDLTIDLESKEFH</sequence>
<evidence type="ECO:0000259" key="7">
    <source>
        <dbReference type="PROSITE" id="PS50111"/>
    </source>
</evidence>
<comment type="similarity">
    <text evidence="2">Belongs to the methyl-accepting chemotaxis (MCP) protein family.</text>
</comment>
<evidence type="ECO:0000313" key="10">
    <source>
        <dbReference type="Proteomes" id="UP000563151"/>
    </source>
</evidence>
<dbReference type="EMBL" id="JAAZWO010000020">
    <property type="protein sequence ID" value="MBC2398952.1"/>
    <property type="molecule type" value="Genomic_DNA"/>
</dbReference>
<feature type="domain" description="HAMP" evidence="8">
    <location>
        <begin position="212"/>
        <end position="264"/>
    </location>
</feature>
<comment type="caution">
    <text evidence="9">The sequence shown here is derived from an EMBL/GenBank/DDBJ whole genome shotgun (WGS) entry which is preliminary data.</text>
</comment>
<dbReference type="InterPro" id="IPR003660">
    <property type="entry name" value="HAMP_dom"/>
</dbReference>
<feature type="compositionally biased region" description="Polar residues" evidence="5">
    <location>
        <begin position="574"/>
        <end position="586"/>
    </location>
</feature>
<keyword evidence="3" id="KW-0807">Transducer</keyword>
<keyword evidence="6" id="KW-1133">Transmembrane helix</keyword>
<dbReference type="InterPro" id="IPR051310">
    <property type="entry name" value="MCP_chemotaxis"/>
</dbReference>
<dbReference type="PROSITE" id="PS50885">
    <property type="entry name" value="HAMP"/>
    <property type="match status" value="1"/>
</dbReference>
<dbReference type="GO" id="GO:0007165">
    <property type="term" value="P:signal transduction"/>
    <property type="evidence" value="ECO:0007669"/>
    <property type="project" value="UniProtKB-KW"/>
</dbReference>
<dbReference type="SMART" id="SM00283">
    <property type="entry name" value="MA"/>
    <property type="match status" value="1"/>
</dbReference>
<evidence type="ECO:0000256" key="6">
    <source>
        <dbReference type="SAM" id="Phobius"/>
    </source>
</evidence>
<proteinExistence type="inferred from homology"/>
<evidence type="ECO:0000313" key="9">
    <source>
        <dbReference type="EMBL" id="MBC2398952.1"/>
    </source>
</evidence>
<dbReference type="Gene3D" id="1.10.8.500">
    <property type="entry name" value="HAMP domain in histidine kinase"/>
    <property type="match status" value="1"/>
</dbReference>
<evidence type="ECO:0000256" key="4">
    <source>
        <dbReference type="SAM" id="Coils"/>
    </source>
</evidence>
<keyword evidence="10" id="KW-1185">Reference proteome</keyword>
<dbReference type="InterPro" id="IPR004089">
    <property type="entry name" value="MCPsignal_dom"/>
</dbReference>